<reference evidence="3 5" key="2">
    <citation type="submission" date="2018-03" db="EMBL/GenBank/DDBJ databases">
        <authorList>
            <person name="Fogelqvist J."/>
        </authorList>
    </citation>
    <scope>NUCLEOTIDE SEQUENCE [LARGE SCALE GENOMIC DNA]</scope>
</reference>
<feature type="transmembrane region" description="Helical" evidence="1">
    <location>
        <begin position="83"/>
        <end position="104"/>
    </location>
</feature>
<keyword evidence="1" id="KW-0472">Membrane</keyword>
<dbReference type="Proteomes" id="UP000039324">
    <property type="component" value="Unassembled WGS sequence"/>
</dbReference>
<feature type="transmembrane region" description="Helical" evidence="1">
    <location>
        <begin position="13"/>
        <end position="38"/>
    </location>
</feature>
<keyword evidence="4" id="KW-1185">Reference proteome</keyword>
<proteinExistence type="predicted"/>
<gene>
    <name evidence="2" type="ORF">PBRA_009155</name>
    <name evidence="3" type="ORF">PLBR_LOCUS5666</name>
</gene>
<feature type="transmembrane region" description="Helical" evidence="1">
    <location>
        <begin position="47"/>
        <end position="71"/>
    </location>
</feature>
<keyword evidence="1" id="KW-0812">Transmembrane</keyword>
<evidence type="ECO:0000313" key="3">
    <source>
        <dbReference type="EMBL" id="SPQ98451.1"/>
    </source>
</evidence>
<geneLocation type="mitochondrion" evidence="3"/>
<feature type="transmembrane region" description="Helical" evidence="1">
    <location>
        <begin position="158"/>
        <end position="181"/>
    </location>
</feature>
<dbReference type="OrthoDB" id="10574108at2759"/>
<evidence type="ECO:0000313" key="2">
    <source>
        <dbReference type="EMBL" id="CEP02571.1"/>
    </source>
</evidence>
<evidence type="ECO:0000313" key="4">
    <source>
        <dbReference type="Proteomes" id="UP000039324"/>
    </source>
</evidence>
<keyword evidence="1" id="KW-1133">Transmembrane helix</keyword>
<feature type="transmembrane region" description="Helical" evidence="1">
    <location>
        <begin position="255"/>
        <end position="276"/>
    </location>
</feature>
<protein>
    <recommendedName>
        <fullName evidence="6">G-protein coupled receptors family 1 profile domain-containing protein</fullName>
    </recommendedName>
</protein>
<reference evidence="2 4" key="1">
    <citation type="submission" date="2015-02" db="EMBL/GenBank/DDBJ databases">
        <authorList>
            <person name="Chooi Y.-H."/>
        </authorList>
    </citation>
    <scope>NUCLEOTIDE SEQUENCE [LARGE SCALE GENOMIC DNA]</scope>
    <source>
        <strain evidence="2">E3</strain>
    </source>
</reference>
<feature type="transmembrane region" description="Helical" evidence="1">
    <location>
        <begin position="124"/>
        <end position="146"/>
    </location>
</feature>
<organism evidence="2 4">
    <name type="scientific">Plasmodiophora brassicae</name>
    <name type="common">Clubroot disease agent</name>
    <dbReference type="NCBI Taxonomy" id="37360"/>
    <lineage>
        <taxon>Eukaryota</taxon>
        <taxon>Sar</taxon>
        <taxon>Rhizaria</taxon>
        <taxon>Endomyxa</taxon>
        <taxon>Phytomyxea</taxon>
        <taxon>Plasmodiophorida</taxon>
        <taxon>Plasmodiophoridae</taxon>
        <taxon>Plasmodiophora</taxon>
    </lineage>
</organism>
<feature type="transmembrane region" description="Helical" evidence="1">
    <location>
        <begin position="217"/>
        <end position="243"/>
    </location>
</feature>
<dbReference type="EMBL" id="OVEO01000009">
    <property type="protein sequence ID" value="SPQ98451.1"/>
    <property type="molecule type" value="Genomic_DNA"/>
</dbReference>
<evidence type="ECO:0008006" key="6">
    <source>
        <dbReference type="Google" id="ProtNLM"/>
    </source>
</evidence>
<dbReference type="Proteomes" id="UP000290189">
    <property type="component" value="Unassembled WGS sequence"/>
</dbReference>
<accession>A0A0G4J5J0</accession>
<evidence type="ECO:0000256" key="1">
    <source>
        <dbReference type="SAM" id="Phobius"/>
    </source>
</evidence>
<evidence type="ECO:0000313" key="5">
    <source>
        <dbReference type="Proteomes" id="UP000290189"/>
    </source>
</evidence>
<name>A0A0G4J5J0_PLABS</name>
<keyword evidence="3" id="KW-0496">Mitochondrion</keyword>
<dbReference type="EMBL" id="CDSF01000132">
    <property type="protein sequence ID" value="CEP02571.1"/>
    <property type="molecule type" value="Genomic_DNA"/>
</dbReference>
<sequence length="320" mass="33953">MSQPASSPQALDLYAAAGHVAVGAASVTFSLAVCTLVAMRRSRRRPLVIWCILGATTSATLAITFLAVHYLRQWTGNDAALCAAVAKVVPCAYCVTVGFVMQFLHARASIVDENASSSWLMRLIQVAISGIVPYTILGAIVVTSSIDAELGLCIRYYPVYLPILLTVSALALSSLLMYKFVSAINDHVRIIEIDRATSPQRAMSPSIDYHAIARRNLVASTVAMSCTISTMALIVVADLAFASAAAPDVGAIEDMVGTVDLVVNCLALCTCTTIWMPDELRALLSRVVGAIRTTTPVSVLASASTKLSFGRARPTTDILI</sequence>
<dbReference type="AlphaFoldDB" id="A0A0G4J5J0"/>